<accession>A0A4V5MST8</accession>
<comment type="caution">
    <text evidence="2">The sequence shown here is derived from an EMBL/GenBank/DDBJ whole genome shotgun (WGS) entry which is preliminary data.</text>
</comment>
<dbReference type="EMBL" id="SUMF01000001">
    <property type="protein sequence ID" value="TJZ78908.1"/>
    <property type="molecule type" value="Genomic_DNA"/>
</dbReference>
<protein>
    <submittedName>
        <fullName evidence="2">Uncharacterized protein</fullName>
    </submittedName>
</protein>
<feature type="compositionally biased region" description="Polar residues" evidence="1">
    <location>
        <begin position="547"/>
        <end position="556"/>
    </location>
</feature>
<keyword evidence="3" id="KW-1185">Reference proteome</keyword>
<organism evidence="2 3">
    <name type="scientific">Chitiniphilus eburneus</name>
    <dbReference type="NCBI Taxonomy" id="2571148"/>
    <lineage>
        <taxon>Bacteria</taxon>
        <taxon>Pseudomonadati</taxon>
        <taxon>Pseudomonadota</taxon>
        <taxon>Betaproteobacteria</taxon>
        <taxon>Neisseriales</taxon>
        <taxon>Chitinibacteraceae</taxon>
        <taxon>Chitiniphilus</taxon>
    </lineage>
</organism>
<gene>
    <name evidence="2" type="ORF">FAZ21_01075</name>
</gene>
<dbReference type="RefSeq" id="WP_136771423.1">
    <property type="nucleotide sequence ID" value="NZ_CP156074.1"/>
</dbReference>
<sequence length="566" mass="64164">MFDFKGLIGALFSREQQQGVHDYKSATMFMQELPESDILQAHIEIVKALRQLNGNARISLKERMRTVPYLDEKARSLQDHLIEVYSGSLIDDHAAPHQVLPSILAYWHQMAEAYRLCIKQALQAGTRHLEQQLHLFLVRSLLHYNQEVKWGYLRYMEIDGRVWRNLNRVYHYAEHLKVTTTPVQPYPEAELTDARREYLQPLMLALSNPEKLQPSQIELVWHWLRRWSGRIELELQIRPNRQLFAVNIAGSTPPKRLRRDMVGDNWRYWFTEALVQHARDVHDQLDRGAKPEAHGLPMESADPVHLELMHKLLNLWSRDIPPPVRRFERQDIRKRVQVVRGLDDVIRFLRGQNGGGHRLIDAEHWVLENESSGGYGMNYSGKGDDKLLVGEVVGLGQTEGRSFTVGIIRRITKHRNGHVHVGIERLSANPVVVELSQLQGGRAFHGLYAADAGTNASDRFLMLPHTFFAAHREFHLAAQGKSYRIRLDPALEHGGYTAISRFSVLERLETQPVSHPGANGAGINGAGLNGAAHGHHPTHTEAGVNGNAVNGHSPHTTLPGAGPTMH</sequence>
<dbReference type="Proteomes" id="UP000310016">
    <property type="component" value="Unassembled WGS sequence"/>
</dbReference>
<feature type="compositionally biased region" description="Gly residues" evidence="1">
    <location>
        <begin position="519"/>
        <end position="528"/>
    </location>
</feature>
<evidence type="ECO:0000313" key="2">
    <source>
        <dbReference type="EMBL" id="TJZ78908.1"/>
    </source>
</evidence>
<feature type="region of interest" description="Disordered" evidence="1">
    <location>
        <begin position="515"/>
        <end position="566"/>
    </location>
</feature>
<evidence type="ECO:0000313" key="3">
    <source>
        <dbReference type="Proteomes" id="UP000310016"/>
    </source>
</evidence>
<dbReference type="OrthoDB" id="9126166at2"/>
<evidence type="ECO:0000256" key="1">
    <source>
        <dbReference type="SAM" id="MobiDB-lite"/>
    </source>
</evidence>
<reference evidence="2 3" key="1">
    <citation type="submission" date="2019-04" db="EMBL/GenBank/DDBJ databases">
        <title>Chitiniphilus eburnea sp. nov., a novel chitinolytic bacterium isolated from aquaculture sludge.</title>
        <authorList>
            <person name="Sheng M."/>
        </authorList>
    </citation>
    <scope>NUCLEOTIDE SEQUENCE [LARGE SCALE GENOMIC DNA]</scope>
    <source>
        <strain evidence="2 3">HX-2-15</strain>
    </source>
</reference>
<proteinExistence type="predicted"/>
<name>A0A4V5MST8_9NEIS</name>
<dbReference type="AlphaFoldDB" id="A0A4V5MST8"/>